<proteinExistence type="predicted"/>
<evidence type="ECO:0000256" key="1">
    <source>
        <dbReference type="SAM" id="Phobius"/>
    </source>
</evidence>
<feature type="transmembrane region" description="Helical" evidence="1">
    <location>
        <begin position="67"/>
        <end position="87"/>
    </location>
</feature>
<gene>
    <name evidence="2" type="ORF">KN1_21350</name>
</gene>
<protein>
    <submittedName>
        <fullName evidence="2">Uncharacterized protein</fullName>
    </submittedName>
</protein>
<feature type="transmembrane region" description="Helical" evidence="1">
    <location>
        <begin position="149"/>
        <end position="171"/>
    </location>
</feature>
<dbReference type="EMBL" id="AP024597">
    <property type="protein sequence ID" value="BCU70838.1"/>
    <property type="molecule type" value="Genomic_DNA"/>
</dbReference>
<feature type="transmembrane region" description="Helical" evidence="1">
    <location>
        <begin position="123"/>
        <end position="143"/>
    </location>
</feature>
<dbReference type="KEGG" id="csty:KN1_21350"/>
<organism evidence="2 3">
    <name type="scientific">Stygiolobus caldivivus</name>
    <dbReference type="NCBI Taxonomy" id="2824673"/>
    <lineage>
        <taxon>Archaea</taxon>
        <taxon>Thermoproteota</taxon>
        <taxon>Thermoprotei</taxon>
        <taxon>Sulfolobales</taxon>
        <taxon>Sulfolobaceae</taxon>
        <taxon>Stygiolobus</taxon>
    </lineage>
</organism>
<keyword evidence="3" id="KW-1185">Reference proteome</keyword>
<dbReference type="RefSeq" id="WP_221287487.1">
    <property type="nucleotide sequence ID" value="NZ_AP024597.1"/>
</dbReference>
<accession>A0A8D5U8F4</accession>
<sequence>MASRKLNIDRRTAIYGIVFSVASYASAAVLALSVGAYALSSFLDPLVTLTVPLILISIGLQAMNKKFSVIFLTLVNAVLYALTGLLFMVPTLVVAGVIDELVSWVVGYRGLKAVMTNTTIVGGLVGILSVVFGILMVGLYGTIPFNDLLIAYAVFTVIYFVESAVMGLISFKIGDYLIKSGVIKS</sequence>
<evidence type="ECO:0000313" key="2">
    <source>
        <dbReference type="EMBL" id="BCU70838.1"/>
    </source>
</evidence>
<dbReference type="AlphaFoldDB" id="A0A8D5U8F4"/>
<name>A0A8D5U8F4_9CREN</name>
<reference evidence="2 3" key="1">
    <citation type="submission" date="2021-04" db="EMBL/GenBank/DDBJ databases">
        <title>Complete genome sequence of Stygiolobus sp. KN-1.</title>
        <authorList>
            <person name="Nakamura K."/>
            <person name="Sakai H."/>
            <person name="Kurosawa N."/>
        </authorList>
    </citation>
    <scope>NUCLEOTIDE SEQUENCE [LARGE SCALE GENOMIC DNA]</scope>
    <source>
        <strain evidence="2 3">KN-1</strain>
    </source>
</reference>
<keyword evidence="1" id="KW-1133">Transmembrane helix</keyword>
<dbReference type="GeneID" id="66163869"/>
<keyword evidence="1" id="KW-0472">Membrane</keyword>
<dbReference type="Proteomes" id="UP000825123">
    <property type="component" value="Chromosome"/>
</dbReference>
<keyword evidence="1" id="KW-0812">Transmembrane</keyword>
<evidence type="ECO:0000313" key="3">
    <source>
        <dbReference type="Proteomes" id="UP000825123"/>
    </source>
</evidence>
<feature type="transmembrane region" description="Helical" evidence="1">
    <location>
        <begin position="42"/>
        <end position="60"/>
    </location>
</feature>
<feature type="transmembrane region" description="Helical" evidence="1">
    <location>
        <begin position="12"/>
        <end position="36"/>
    </location>
</feature>